<keyword evidence="3" id="KW-1185">Reference proteome</keyword>
<protein>
    <submittedName>
        <fullName evidence="2">Uncharacterized protein</fullName>
    </submittedName>
</protein>
<comment type="caution">
    <text evidence="2">The sequence shown here is derived from an EMBL/GenBank/DDBJ whole genome shotgun (WGS) entry which is preliminary data.</text>
</comment>
<evidence type="ECO:0000313" key="2">
    <source>
        <dbReference type="EMBL" id="KDN88120.1"/>
    </source>
</evidence>
<sequence length="186" mass="19687">MPAPGRRGGGGSPSAVTARCRALWHDDHLFEEAKDHRGGAAMDDRRSRVQAAAVRWVLLVTALLLLLVGAGYAIPGWSVAHGAGTPGVFTVTKEAVDCGRCVVEGTFTPDDPARPSLTGANVMGRLPARLLGERSPATAYADHVYPPDGGHAWQRGLAVAATGLAALALWLWLALRARRRRRAADL</sequence>
<dbReference type="PATRIC" id="fig|1348663.4.peg.177"/>
<dbReference type="AlphaFoldDB" id="A0A066ZDA8"/>
<reference evidence="2 3" key="1">
    <citation type="submission" date="2014-05" db="EMBL/GenBank/DDBJ databases">
        <title>Draft Genome Sequence of Kitasatospora cheerisanensis KCTC 2395.</title>
        <authorList>
            <person name="Nam D.H."/>
        </authorList>
    </citation>
    <scope>NUCLEOTIDE SEQUENCE [LARGE SCALE GENOMIC DNA]</scope>
    <source>
        <strain evidence="2 3">KCTC 2395</strain>
    </source>
</reference>
<dbReference type="HOGENOM" id="CLU_1452645_0_0_11"/>
<evidence type="ECO:0000256" key="1">
    <source>
        <dbReference type="SAM" id="Phobius"/>
    </source>
</evidence>
<dbReference type="EMBL" id="JNBY01000007">
    <property type="protein sequence ID" value="KDN88120.1"/>
    <property type="molecule type" value="Genomic_DNA"/>
</dbReference>
<accession>A0A066ZDA8</accession>
<feature type="transmembrane region" description="Helical" evidence="1">
    <location>
        <begin position="52"/>
        <end position="74"/>
    </location>
</feature>
<organism evidence="2 3">
    <name type="scientific">Kitasatospora cheerisanensis KCTC 2395</name>
    <dbReference type="NCBI Taxonomy" id="1348663"/>
    <lineage>
        <taxon>Bacteria</taxon>
        <taxon>Bacillati</taxon>
        <taxon>Actinomycetota</taxon>
        <taxon>Actinomycetes</taxon>
        <taxon>Kitasatosporales</taxon>
        <taxon>Streptomycetaceae</taxon>
        <taxon>Kitasatospora</taxon>
    </lineage>
</organism>
<name>A0A066ZDA8_9ACTN</name>
<feature type="transmembrane region" description="Helical" evidence="1">
    <location>
        <begin position="152"/>
        <end position="173"/>
    </location>
</feature>
<keyword evidence="1" id="KW-0472">Membrane</keyword>
<dbReference type="eggNOG" id="ENOG50320YP">
    <property type="taxonomic scope" value="Bacteria"/>
</dbReference>
<dbReference type="Proteomes" id="UP000027178">
    <property type="component" value="Unassembled WGS sequence"/>
</dbReference>
<keyword evidence="1" id="KW-0812">Transmembrane</keyword>
<evidence type="ECO:0000313" key="3">
    <source>
        <dbReference type="Proteomes" id="UP000027178"/>
    </source>
</evidence>
<keyword evidence="1" id="KW-1133">Transmembrane helix</keyword>
<gene>
    <name evidence="2" type="ORF">KCH_01970</name>
</gene>
<proteinExistence type="predicted"/>